<feature type="binding site" evidence="18">
    <location>
        <begin position="12"/>
        <end position="15"/>
    </location>
    <ligand>
        <name>UDP-N-acetyl-alpha-D-glucosamine</name>
        <dbReference type="ChEBI" id="CHEBI:57705"/>
    </ligand>
</feature>
<protein>
    <recommendedName>
        <fullName evidence="18">Bifunctional protein GlmU</fullName>
    </recommendedName>
    <domain>
        <recommendedName>
            <fullName evidence="18">UDP-N-acetylglucosamine pyrophosphorylase</fullName>
            <ecNumber evidence="18">2.7.7.23</ecNumber>
        </recommendedName>
        <alternativeName>
            <fullName evidence="18">N-acetylglucosamine-1-phosphate uridyltransferase</fullName>
        </alternativeName>
    </domain>
    <domain>
        <recommendedName>
            <fullName evidence="18">Glucosamine-1-phosphate N-acetyltransferase</fullName>
            <ecNumber evidence="18">2.3.1.157</ecNumber>
        </recommendedName>
    </domain>
</protein>
<proteinExistence type="inferred from homology"/>
<keyword evidence="10 18" id="KW-0133">Cell shape</keyword>
<keyword evidence="13 18" id="KW-0012">Acyltransferase</keyword>
<dbReference type="PANTHER" id="PTHR43584:SF3">
    <property type="entry name" value="BIFUNCTIONAL PROTEIN GLMU"/>
    <property type="match status" value="1"/>
</dbReference>
<dbReference type="PROSITE" id="PS00101">
    <property type="entry name" value="HEXAPEP_TRANSFERASES"/>
    <property type="match status" value="1"/>
</dbReference>
<feature type="domain" description="MobA-like NTP transferase" evidence="20">
    <location>
        <begin position="9"/>
        <end position="146"/>
    </location>
</feature>
<reference evidence="21 22" key="1">
    <citation type="submission" date="2013-04" db="EMBL/GenBank/DDBJ databases">
        <title>The Genome Sequence of Propionimicrobium lymphophilum ACS-093-V-SCH5.</title>
        <authorList>
            <consortium name="The Broad Institute Genomics Platform"/>
            <person name="Earl A."/>
            <person name="Ward D."/>
            <person name="Feldgarden M."/>
            <person name="Gevers D."/>
            <person name="Saerens B."/>
            <person name="Vaneechoutte M."/>
            <person name="Walker B."/>
            <person name="Young S."/>
            <person name="Zeng Q."/>
            <person name="Gargeya S."/>
            <person name="Fitzgerald M."/>
            <person name="Haas B."/>
            <person name="Abouelleil A."/>
            <person name="Allen A.W."/>
            <person name="Alvarado L."/>
            <person name="Arachchi H.M."/>
            <person name="Berlin A.M."/>
            <person name="Chapman S.B."/>
            <person name="Gainer-Dewar J."/>
            <person name="Goldberg J."/>
            <person name="Griggs A."/>
            <person name="Gujja S."/>
            <person name="Hansen M."/>
            <person name="Howarth C."/>
            <person name="Imamovic A."/>
            <person name="Ireland A."/>
            <person name="Larimer J."/>
            <person name="McCowan C."/>
            <person name="Murphy C."/>
            <person name="Pearson M."/>
            <person name="Poon T.W."/>
            <person name="Priest M."/>
            <person name="Roberts A."/>
            <person name="Saif S."/>
            <person name="Shea T."/>
            <person name="Sisk P."/>
            <person name="Sykes S."/>
            <person name="Wortman J."/>
            <person name="Nusbaum C."/>
            <person name="Birren B."/>
        </authorList>
    </citation>
    <scope>NUCLEOTIDE SEQUENCE [LARGE SCALE GENOMIC DNA]</scope>
    <source>
        <strain evidence="21 22">ACS-093-V-SCH5</strain>
    </source>
</reference>
<evidence type="ECO:0000256" key="3">
    <source>
        <dbReference type="ARBA" id="ARBA00007947"/>
    </source>
</evidence>
<keyword evidence="4 18" id="KW-0963">Cytoplasm</keyword>
<dbReference type="GO" id="GO:0071555">
    <property type="term" value="P:cell wall organization"/>
    <property type="evidence" value="ECO:0007669"/>
    <property type="project" value="UniProtKB-KW"/>
</dbReference>
<evidence type="ECO:0000256" key="17">
    <source>
        <dbReference type="ARBA" id="ARBA00049628"/>
    </source>
</evidence>
<evidence type="ECO:0000256" key="14">
    <source>
        <dbReference type="ARBA" id="ARBA00023316"/>
    </source>
</evidence>
<comment type="catalytic activity">
    <reaction evidence="16 18">
        <text>N-acetyl-alpha-D-glucosamine 1-phosphate + UTP + H(+) = UDP-N-acetyl-alpha-D-glucosamine + diphosphate</text>
        <dbReference type="Rhea" id="RHEA:13509"/>
        <dbReference type="ChEBI" id="CHEBI:15378"/>
        <dbReference type="ChEBI" id="CHEBI:33019"/>
        <dbReference type="ChEBI" id="CHEBI:46398"/>
        <dbReference type="ChEBI" id="CHEBI:57705"/>
        <dbReference type="ChEBI" id="CHEBI:57776"/>
        <dbReference type="EC" id="2.7.7.23"/>
    </reaction>
</comment>
<dbReference type="CDD" id="cd03353">
    <property type="entry name" value="LbH_GlmU_C"/>
    <property type="match status" value="1"/>
</dbReference>
<feature type="region of interest" description="Disordered" evidence="19">
    <location>
        <begin position="451"/>
        <end position="478"/>
    </location>
</feature>
<dbReference type="RefSeq" id="WP_016455630.1">
    <property type="nucleotide sequence ID" value="NZ_KE150269.1"/>
</dbReference>
<sequence>MQDHQVSAVIVLAAGGGTRMKSAKSKLLHEVAGRPMLSYAVSAAKALSPQHLVVVVGHLREQVEEILSKDWPDVEVALQPERNGTGGAVQCGITSLGDATGEIIVTYGDVPMLDSDTLSDLVDAHRAQHNAVTVLTARVPNPTGYGRVVRVGEEVAKIVEHKDATEEELKIDEINSGIYVFDAVTLRDGLGSLKADNAQGELYLTDVIGYARSQGKRVGALVTDDVWQTEGVNDRVQLAAMNAEVNRRICERWMREGVTIVDPLTTWIETDVELSEDVTILPNTQLLGATKIESDAVVGPDTTLRDVEIGKGSHVIRTHGELAVIGENCEVGPFSRLRPGTTLGNGGKIGSFVETKNAHIGEGSKVPHLTYCGDANIGSGVNIGAGTIFANYDGFNKSKTTLGDEVFIGSNSVLVAPVTVGDGAFVAAGSAVTNDIPAGALGIARSREHVSEGWVPRTRPGSKAAKAAEKSTKTEKAD</sequence>
<keyword evidence="8 18" id="KW-0677">Repeat</keyword>
<dbReference type="InterPro" id="IPR038009">
    <property type="entry name" value="GlmU_C_LbH"/>
</dbReference>
<comment type="cofactor">
    <cofactor evidence="18">
        <name>Mg(2+)</name>
        <dbReference type="ChEBI" id="CHEBI:18420"/>
    </cofactor>
    <text evidence="18">Binds 1 Mg(2+) ion per subunit.</text>
</comment>
<feature type="binding site" evidence="18">
    <location>
        <position position="410"/>
    </location>
    <ligand>
        <name>acetyl-CoA</name>
        <dbReference type="ChEBI" id="CHEBI:57288"/>
    </ligand>
</feature>
<dbReference type="Proteomes" id="UP000014417">
    <property type="component" value="Unassembled WGS sequence"/>
</dbReference>
<feature type="binding site" evidence="18">
    <location>
        <position position="146"/>
    </location>
    <ligand>
        <name>UDP-N-acetyl-alpha-D-glucosamine</name>
        <dbReference type="ChEBI" id="CHEBI:57705"/>
    </ligand>
</feature>
<feature type="binding site" evidence="18">
    <location>
        <position position="382"/>
    </location>
    <ligand>
        <name>UDP-N-acetyl-alpha-D-glucosamine</name>
        <dbReference type="ChEBI" id="CHEBI:57705"/>
    </ligand>
</feature>
<comment type="caution">
    <text evidence="21">The sequence shown here is derived from an EMBL/GenBank/DDBJ whole genome shotgun (WGS) entry which is preliminary data.</text>
</comment>
<feature type="binding site" evidence="18">
    <location>
        <position position="79"/>
    </location>
    <ligand>
        <name>UDP-N-acetyl-alpha-D-glucosamine</name>
        <dbReference type="ChEBI" id="CHEBI:57705"/>
    </ligand>
</feature>
<dbReference type="CDD" id="cd02540">
    <property type="entry name" value="GT2_GlmU_N_bac"/>
    <property type="match status" value="1"/>
</dbReference>
<dbReference type="GO" id="GO:0005737">
    <property type="term" value="C:cytoplasm"/>
    <property type="evidence" value="ECO:0007669"/>
    <property type="project" value="UniProtKB-SubCell"/>
</dbReference>
<feature type="binding site" evidence="18">
    <location>
        <position position="175"/>
    </location>
    <ligand>
        <name>UDP-N-acetyl-alpha-D-glucosamine</name>
        <dbReference type="ChEBI" id="CHEBI:57705"/>
    </ligand>
</feature>
<dbReference type="GO" id="GO:0009245">
    <property type="term" value="P:lipid A biosynthetic process"/>
    <property type="evidence" value="ECO:0007669"/>
    <property type="project" value="UniProtKB-UniRule"/>
</dbReference>
<evidence type="ECO:0000256" key="13">
    <source>
        <dbReference type="ARBA" id="ARBA00023315"/>
    </source>
</evidence>
<feature type="active site" description="Proton acceptor" evidence="18">
    <location>
        <position position="368"/>
    </location>
</feature>
<dbReference type="OrthoDB" id="9775031at2"/>
<comment type="function">
    <text evidence="17 18">Catalyzes the last two sequential reactions in the de novo biosynthetic pathway for UDP-N-acetylglucosamine (UDP-GlcNAc). The C-terminal domain catalyzes the transfer of acetyl group from acetyl coenzyme A to glucosamine-1-phosphate (GlcN-1-P) to produce N-acetylglucosamine-1-phosphate (GlcNAc-1-P), which is converted into UDP-GlcNAc by the transfer of uridine 5-monophosphate (from uridine 5-triphosphate), a reaction catalyzed by the N-terminal domain.</text>
</comment>
<dbReference type="InterPro" id="IPR050065">
    <property type="entry name" value="GlmU-like"/>
</dbReference>
<comment type="subcellular location">
    <subcellularLocation>
        <location evidence="1 18">Cytoplasm</location>
    </subcellularLocation>
</comment>
<comment type="pathway">
    <text evidence="18">Bacterial outer membrane biogenesis; LPS lipid A biosynthesis.</text>
</comment>
<feature type="binding site" evidence="18">
    <location>
        <position position="160"/>
    </location>
    <ligand>
        <name>UDP-N-acetyl-alpha-D-glucosamine</name>
        <dbReference type="ChEBI" id="CHEBI:57705"/>
    </ligand>
</feature>
<keyword evidence="11 18" id="KW-0573">Peptidoglycan synthesis</keyword>
<keyword evidence="9 18" id="KW-0460">Magnesium</keyword>
<feature type="binding site" evidence="18">
    <location>
        <position position="356"/>
    </location>
    <ligand>
        <name>UDP-N-acetyl-alpha-D-glucosamine</name>
        <dbReference type="ChEBI" id="CHEBI:57705"/>
    </ligand>
</feature>
<dbReference type="STRING" id="883161.HMPREF9306_00788"/>
<evidence type="ECO:0000256" key="19">
    <source>
        <dbReference type="SAM" id="MobiDB-lite"/>
    </source>
</evidence>
<dbReference type="Pfam" id="PF14602">
    <property type="entry name" value="Hexapep_2"/>
    <property type="match status" value="1"/>
</dbReference>
<evidence type="ECO:0000256" key="6">
    <source>
        <dbReference type="ARBA" id="ARBA00022695"/>
    </source>
</evidence>
<dbReference type="InterPro" id="IPR029044">
    <property type="entry name" value="Nucleotide-diphossugar_trans"/>
</dbReference>
<feature type="region of interest" description="Linker" evidence="18">
    <location>
        <begin position="236"/>
        <end position="256"/>
    </location>
</feature>
<feature type="binding site" evidence="18">
    <location>
        <position position="445"/>
    </location>
    <ligand>
        <name>acetyl-CoA</name>
        <dbReference type="ChEBI" id="CHEBI:57288"/>
    </ligand>
</feature>
<keyword evidence="12 18" id="KW-0511">Multifunctional enzyme</keyword>
<dbReference type="Gene3D" id="3.90.550.10">
    <property type="entry name" value="Spore Coat Polysaccharide Biosynthesis Protein SpsA, Chain A"/>
    <property type="match status" value="1"/>
</dbReference>
<feature type="binding site" evidence="18">
    <location>
        <position position="428"/>
    </location>
    <ligand>
        <name>acetyl-CoA</name>
        <dbReference type="ChEBI" id="CHEBI:57288"/>
    </ligand>
</feature>
<feature type="binding site" evidence="18">
    <location>
        <begin position="107"/>
        <end position="109"/>
    </location>
    <ligand>
        <name>UDP-N-acetyl-alpha-D-glucosamine</name>
        <dbReference type="ChEBI" id="CHEBI:57705"/>
    </ligand>
</feature>
<evidence type="ECO:0000256" key="8">
    <source>
        <dbReference type="ARBA" id="ARBA00022737"/>
    </source>
</evidence>
<keyword evidence="7 18" id="KW-0479">Metal-binding</keyword>
<dbReference type="InterPro" id="IPR005882">
    <property type="entry name" value="Bifunctional_GlmU"/>
</dbReference>
<comment type="pathway">
    <text evidence="18">Nucleotide-sugar biosynthesis; UDP-N-acetyl-alpha-D-glucosamine biosynthesis; UDP-N-acetyl-alpha-D-glucosamine from N-acetyl-alpha-D-glucosamine 1-phosphate: step 1/1.</text>
</comment>
<evidence type="ECO:0000256" key="7">
    <source>
        <dbReference type="ARBA" id="ARBA00022723"/>
    </source>
</evidence>
<evidence type="ECO:0000256" key="12">
    <source>
        <dbReference type="ARBA" id="ARBA00023268"/>
    </source>
</evidence>
<gene>
    <name evidence="18" type="primary">glmU</name>
    <name evidence="21" type="ORF">HMPREF9306_00788</name>
</gene>
<comment type="catalytic activity">
    <reaction evidence="15 18">
        <text>alpha-D-glucosamine 1-phosphate + acetyl-CoA = N-acetyl-alpha-D-glucosamine 1-phosphate + CoA + H(+)</text>
        <dbReference type="Rhea" id="RHEA:13725"/>
        <dbReference type="ChEBI" id="CHEBI:15378"/>
        <dbReference type="ChEBI" id="CHEBI:57287"/>
        <dbReference type="ChEBI" id="CHEBI:57288"/>
        <dbReference type="ChEBI" id="CHEBI:57776"/>
        <dbReference type="ChEBI" id="CHEBI:58516"/>
        <dbReference type="EC" id="2.3.1.157"/>
    </reaction>
</comment>
<dbReference type="GO" id="GO:0000902">
    <property type="term" value="P:cell morphogenesis"/>
    <property type="evidence" value="ECO:0007669"/>
    <property type="project" value="UniProtKB-UniRule"/>
</dbReference>
<feature type="binding site" evidence="18">
    <location>
        <position position="338"/>
    </location>
    <ligand>
        <name>UDP-N-acetyl-alpha-D-glucosamine</name>
        <dbReference type="ChEBI" id="CHEBI:57705"/>
    </ligand>
</feature>
<evidence type="ECO:0000256" key="1">
    <source>
        <dbReference type="ARBA" id="ARBA00004496"/>
    </source>
</evidence>
<feature type="binding site" evidence="18">
    <location>
        <begin position="84"/>
        <end position="85"/>
    </location>
    <ligand>
        <name>UDP-N-acetyl-alpha-D-glucosamine</name>
        <dbReference type="ChEBI" id="CHEBI:57705"/>
    </ligand>
</feature>
<feature type="binding site" evidence="18">
    <location>
        <position position="233"/>
    </location>
    <ligand>
        <name>UDP-N-acetyl-alpha-D-glucosamine</name>
        <dbReference type="ChEBI" id="CHEBI:57705"/>
    </ligand>
</feature>
<evidence type="ECO:0000313" key="21">
    <source>
        <dbReference type="EMBL" id="EPD33255.1"/>
    </source>
</evidence>
<feature type="binding site" evidence="18">
    <location>
        <position position="385"/>
    </location>
    <ligand>
        <name>acetyl-CoA</name>
        <dbReference type="ChEBI" id="CHEBI:57288"/>
    </ligand>
</feature>
<dbReference type="GO" id="GO:0003977">
    <property type="term" value="F:UDP-N-acetylglucosamine diphosphorylase activity"/>
    <property type="evidence" value="ECO:0007669"/>
    <property type="project" value="UniProtKB-UniRule"/>
</dbReference>
<feature type="binding site" evidence="18">
    <location>
        <position position="233"/>
    </location>
    <ligand>
        <name>Mg(2+)</name>
        <dbReference type="ChEBI" id="CHEBI:18420"/>
    </ligand>
</feature>
<dbReference type="EC" id="2.7.7.23" evidence="18"/>
<dbReference type="InterPro" id="IPR025877">
    <property type="entry name" value="MobA-like_NTP_Trfase"/>
</dbReference>
<organism evidence="21 22">
    <name type="scientific">Propionimicrobium lymphophilum ACS-093-V-SCH5</name>
    <dbReference type="NCBI Taxonomy" id="883161"/>
    <lineage>
        <taxon>Bacteria</taxon>
        <taxon>Bacillati</taxon>
        <taxon>Actinomycetota</taxon>
        <taxon>Actinomycetes</taxon>
        <taxon>Propionibacteriales</taxon>
        <taxon>Propionibacteriaceae</taxon>
        <taxon>Propionimicrobium</taxon>
    </lineage>
</organism>
<dbReference type="EC" id="2.3.1.157" evidence="18"/>
<dbReference type="GO" id="GO:0006048">
    <property type="term" value="P:UDP-N-acetylglucosamine biosynthetic process"/>
    <property type="evidence" value="ECO:0007669"/>
    <property type="project" value="UniProtKB-UniPathway"/>
</dbReference>
<dbReference type="GO" id="GO:0000287">
    <property type="term" value="F:magnesium ion binding"/>
    <property type="evidence" value="ECO:0007669"/>
    <property type="project" value="UniProtKB-UniRule"/>
</dbReference>
<feature type="compositionally biased region" description="Basic and acidic residues" evidence="19">
    <location>
        <begin position="466"/>
        <end position="478"/>
    </location>
</feature>
<evidence type="ECO:0000256" key="9">
    <source>
        <dbReference type="ARBA" id="ARBA00022842"/>
    </source>
</evidence>
<evidence type="ECO:0000256" key="15">
    <source>
        <dbReference type="ARBA" id="ARBA00048247"/>
    </source>
</evidence>
<comment type="similarity">
    <text evidence="3 18">In the N-terminal section; belongs to the N-acetylglucosamine-1-phosphate uridyltransferase family.</text>
</comment>
<evidence type="ECO:0000256" key="16">
    <source>
        <dbReference type="ARBA" id="ARBA00048493"/>
    </source>
</evidence>
<evidence type="ECO:0000256" key="18">
    <source>
        <dbReference type="HAMAP-Rule" id="MF_01631"/>
    </source>
</evidence>
<feature type="region of interest" description="N-acetyltransferase" evidence="18">
    <location>
        <begin position="257"/>
        <end position="478"/>
    </location>
</feature>
<keyword evidence="22" id="KW-1185">Reference proteome</keyword>
<dbReference type="Pfam" id="PF00132">
    <property type="entry name" value="Hexapep"/>
    <property type="match status" value="1"/>
</dbReference>
<comment type="pathway">
    <text evidence="18">Nucleotide-sugar biosynthesis; UDP-N-acetyl-alpha-D-glucosamine biosynthesis; N-acetyl-alpha-D-glucosamine 1-phosphate from alpha-D-glucosamine 6-phosphate (route II): step 2/2.</text>
</comment>
<comment type="similarity">
    <text evidence="2 18">In the C-terminal section; belongs to the transferase hexapeptide repeat family.</text>
</comment>
<dbReference type="UniPathway" id="UPA00973"/>
<dbReference type="SUPFAM" id="SSF51161">
    <property type="entry name" value="Trimeric LpxA-like enzymes"/>
    <property type="match status" value="1"/>
</dbReference>
<accession>S2W4R9</accession>
<evidence type="ECO:0000256" key="10">
    <source>
        <dbReference type="ARBA" id="ARBA00022960"/>
    </source>
</evidence>
<keyword evidence="5 18" id="KW-0808">Transferase</keyword>
<dbReference type="EMBL" id="AGZR01000005">
    <property type="protein sequence ID" value="EPD33255.1"/>
    <property type="molecule type" value="Genomic_DNA"/>
</dbReference>
<keyword evidence="6 18" id="KW-0548">Nucleotidyltransferase</keyword>
<dbReference type="SUPFAM" id="SSF53448">
    <property type="entry name" value="Nucleotide-diphospho-sugar transferases"/>
    <property type="match status" value="1"/>
</dbReference>
<feature type="binding site" evidence="18">
    <location>
        <position position="109"/>
    </location>
    <ligand>
        <name>Mg(2+)</name>
        <dbReference type="ChEBI" id="CHEBI:18420"/>
    </ligand>
</feature>
<dbReference type="NCBIfam" id="NF010932">
    <property type="entry name" value="PRK14352.1"/>
    <property type="match status" value="1"/>
</dbReference>
<dbReference type="InterPro" id="IPR011004">
    <property type="entry name" value="Trimer_LpxA-like_sf"/>
</dbReference>
<evidence type="ECO:0000256" key="2">
    <source>
        <dbReference type="ARBA" id="ARBA00007707"/>
    </source>
</evidence>
<dbReference type="InterPro" id="IPR018357">
    <property type="entry name" value="Hexapep_transf_CS"/>
</dbReference>
<feature type="binding site" evidence="18">
    <location>
        <position position="26"/>
    </location>
    <ligand>
        <name>UDP-N-acetyl-alpha-D-glucosamine</name>
        <dbReference type="ChEBI" id="CHEBI:57705"/>
    </ligand>
</feature>
<dbReference type="UniPathway" id="UPA00113">
    <property type="reaction ID" value="UER00532"/>
</dbReference>
<comment type="subunit">
    <text evidence="18">Homotrimer.</text>
</comment>
<feature type="binding site" evidence="18">
    <location>
        <position position="371"/>
    </location>
    <ligand>
        <name>UDP-N-acetyl-alpha-D-glucosamine</name>
        <dbReference type="ChEBI" id="CHEBI:57705"/>
    </ligand>
</feature>
<evidence type="ECO:0000256" key="4">
    <source>
        <dbReference type="ARBA" id="ARBA00022490"/>
    </source>
</evidence>
<dbReference type="AlphaFoldDB" id="S2W4R9"/>
<dbReference type="InterPro" id="IPR001451">
    <property type="entry name" value="Hexapep"/>
</dbReference>
<feature type="binding site" evidence="18">
    <location>
        <begin position="391"/>
        <end position="392"/>
    </location>
    <ligand>
        <name>acetyl-CoA</name>
        <dbReference type="ChEBI" id="CHEBI:57288"/>
    </ligand>
</feature>
<dbReference type="HAMAP" id="MF_01631">
    <property type="entry name" value="GlmU"/>
    <property type="match status" value="1"/>
</dbReference>
<dbReference type="NCBIfam" id="TIGR01173">
    <property type="entry name" value="glmU"/>
    <property type="match status" value="1"/>
</dbReference>
<dbReference type="HOGENOM" id="CLU_029499_15_2_11"/>
<dbReference type="GO" id="GO:0016020">
    <property type="term" value="C:membrane"/>
    <property type="evidence" value="ECO:0007669"/>
    <property type="project" value="GOC"/>
</dbReference>
<dbReference type="GO" id="GO:0019134">
    <property type="term" value="F:glucosamine-1-phosphate N-acetyltransferase activity"/>
    <property type="evidence" value="ECO:0007669"/>
    <property type="project" value="UniProtKB-UniRule"/>
</dbReference>
<dbReference type="PANTHER" id="PTHR43584">
    <property type="entry name" value="NUCLEOTIDYL TRANSFERASE"/>
    <property type="match status" value="1"/>
</dbReference>
<evidence type="ECO:0000256" key="5">
    <source>
        <dbReference type="ARBA" id="ARBA00022679"/>
    </source>
</evidence>
<dbReference type="GO" id="GO:0008360">
    <property type="term" value="P:regulation of cell shape"/>
    <property type="evidence" value="ECO:0007669"/>
    <property type="project" value="UniProtKB-KW"/>
</dbReference>
<evidence type="ECO:0000259" key="20">
    <source>
        <dbReference type="Pfam" id="PF12804"/>
    </source>
</evidence>
<dbReference type="PATRIC" id="fig|883161.3.peg.786"/>
<evidence type="ECO:0000256" key="11">
    <source>
        <dbReference type="ARBA" id="ARBA00022984"/>
    </source>
</evidence>
<dbReference type="Gene3D" id="2.160.10.10">
    <property type="entry name" value="Hexapeptide repeat proteins"/>
    <property type="match status" value="1"/>
</dbReference>
<dbReference type="Pfam" id="PF12804">
    <property type="entry name" value="NTP_transf_3"/>
    <property type="match status" value="1"/>
</dbReference>
<name>S2W4R9_9ACTN</name>
<evidence type="ECO:0000313" key="22">
    <source>
        <dbReference type="Proteomes" id="UP000014417"/>
    </source>
</evidence>
<keyword evidence="14 18" id="KW-0961">Cell wall biogenesis/degradation</keyword>
<feature type="region of interest" description="Pyrophosphorylase" evidence="18">
    <location>
        <begin position="1"/>
        <end position="235"/>
    </location>
</feature>
<dbReference type="GO" id="GO:0009252">
    <property type="term" value="P:peptidoglycan biosynthetic process"/>
    <property type="evidence" value="ECO:0007669"/>
    <property type="project" value="UniProtKB-UniRule"/>
</dbReference>